<dbReference type="InterPro" id="IPR017896">
    <property type="entry name" value="4Fe4S_Fe-S-bd"/>
</dbReference>
<keyword evidence="2" id="KW-0004">4Fe-4S</keyword>
<evidence type="ECO:0000256" key="1">
    <source>
        <dbReference type="ARBA" id="ARBA00022448"/>
    </source>
</evidence>
<dbReference type="PANTHER" id="PTHR42859">
    <property type="entry name" value="OXIDOREDUCTASE"/>
    <property type="match status" value="1"/>
</dbReference>
<dbReference type="InterPro" id="IPR050294">
    <property type="entry name" value="RnfB_subfamily"/>
</dbReference>
<evidence type="ECO:0000256" key="3">
    <source>
        <dbReference type="ARBA" id="ARBA00022723"/>
    </source>
</evidence>
<dbReference type="GO" id="GO:0046872">
    <property type="term" value="F:metal ion binding"/>
    <property type="evidence" value="ECO:0007669"/>
    <property type="project" value="UniProtKB-KW"/>
</dbReference>
<dbReference type="eggNOG" id="COG4624">
    <property type="taxonomic scope" value="Bacteria"/>
</dbReference>
<dbReference type="eggNOG" id="COG1142">
    <property type="taxonomic scope" value="Bacteria"/>
</dbReference>
<dbReference type="RefSeq" id="WP_015325789.1">
    <property type="nucleotide sequence ID" value="NC_019978.1"/>
</dbReference>
<dbReference type="EMBL" id="CP003359">
    <property type="protein sequence ID" value="AGB40061.1"/>
    <property type="molecule type" value="Genomic_DNA"/>
</dbReference>
<keyword evidence="5" id="KW-0408">Iron</keyword>
<gene>
    <name evidence="8" type="ordered locus">Halha_0035</name>
</gene>
<keyword evidence="3" id="KW-0479">Metal-binding</keyword>
<dbReference type="InterPro" id="IPR027631">
    <property type="entry name" value="Mono_FeFe_hydrog"/>
</dbReference>
<proteinExistence type="predicted"/>
<feature type="domain" description="4Fe-4S ferredoxin-type" evidence="7">
    <location>
        <begin position="138"/>
        <end position="168"/>
    </location>
</feature>
<dbReference type="KEGG" id="hhl:Halha_0035"/>
<dbReference type="CDD" id="cd10549">
    <property type="entry name" value="MtMvhB_like"/>
    <property type="match status" value="1"/>
</dbReference>
<dbReference type="InterPro" id="IPR009016">
    <property type="entry name" value="Fe_hydrogenase"/>
</dbReference>
<dbReference type="InterPro" id="IPR017900">
    <property type="entry name" value="4Fe4S_Fe_S_CS"/>
</dbReference>
<reference evidence="9" key="1">
    <citation type="submission" date="2012-02" db="EMBL/GenBank/DDBJ databases">
        <title>The complete genome of Halobacteroides halobius DSM 5150.</title>
        <authorList>
            <person name="Lucas S."/>
            <person name="Copeland A."/>
            <person name="Lapidus A."/>
            <person name="Glavina del Rio T."/>
            <person name="Dalin E."/>
            <person name="Tice H."/>
            <person name="Bruce D."/>
            <person name="Goodwin L."/>
            <person name="Pitluck S."/>
            <person name="Peters L."/>
            <person name="Mikhailova N."/>
            <person name="Gu W."/>
            <person name="Kyrpides N."/>
            <person name="Mavromatis K."/>
            <person name="Ivanova N."/>
            <person name="Brettin T."/>
            <person name="Detter J.C."/>
            <person name="Han C."/>
            <person name="Larimer F."/>
            <person name="Land M."/>
            <person name="Hauser L."/>
            <person name="Markowitz V."/>
            <person name="Cheng J.-F."/>
            <person name="Hugenholtz P."/>
            <person name="Woyke T."/>
            <person name="Wu D."/>
            <person name="Tindall B."/>
            <person name="Pomrenke H."/>
            <person name="Brambilla E."/>
            <person name="Klenk H.-P."/>
            <person name="Eisen J.A."/>
        </authorList>
    </citation>
    <scope>NUCLEOTIDE SEQUENCE [LARGE SCALE GENOMIC DNA]</scope>
    <source>
        <strain evidence="9">ATCC 35273 / DSM 5150 / MD-1</strain>
    </source>
</reference>
<dbReference type="SUPFAM" id="SSF54862">
    <property type="entry name" value="4Fe-4S ferredoxins"/>
    <property type="match status" value="1"/>
</dbReference>
<dbReference type="Pfam" id="PF02906">
    <property type="entry name" value="Fe_hyd_lg_C"/>
    <property type="match status" value="1"/>
</dbReference>
<dbReference type="PROSITE" id="PS00198">
    <property type="entry name" value="4FE4S_FER_1"/>
    <property type="match status" value="2"/>
</dbReference>
<dbReference type="Gene3D" id="3.30.70.20">
    <property type="match status" value="2"/>
</dbReference>
<evidence type="ECO:0000256" key="6">
    <source>
        <dbReference type="ARBA" id="ARBA00023014"/>
    </source>
</evidence>
<dbReference type="GO" id="GO:0051539">
    <property type="term" value="F:4 iron, 4 sulfur cluster binding"/>
    <property type="evidence" value="ECO:0007669"/>
    <property type="project" value="UniProtKB-KW"/>
</dbReference>
<dbReference type="InterPro" id="IPR004108">
    <property type="entry name" value="Fe_hydrogenase_lsu_C"/>
</dbReference>
<dbReference type="Gene3D" id="3.40.950.10">
    <property type="entry name" value="Fe-only Hydrogenase (Larger Subunit), Chain L, domain 3"/>
    <property type="match status" value="1"/>
</dbReference>
<evidence type="ECO:0000313" key="9">
    <source>
        <dbReference type="Proteomes" id="UP000010880"/>
    </source>
</evidence>
<dbReference type="HOGENOM" id="CLU_039046_0_1_9"/>
<protein>
    <submittedName>
        <fullName evidence="8">Iron only hydrogenase large subunit</fullName>
    </submittedName>
</protein>
<feature type="domain" description="4Fe-4S ferredoxin-type" evidence="7">
    <location>
        <begin position="184"/>
        <end position="213"/>
    </location>
</feature>
<accession>L0K4W2</accession>
<dbReference type="OrthoDB" id="9798098at2"/>
<keyword evidence="6" id="KW-0411">Iron-sulfur</keyword>
<dbReference type="NCBIfam" id="TIGR04105">
    <property type="entry name" value="FeFe_hydrog_B1"/>
    <property type="match status" value="1"/>
</dbReference>
<keyword evidence="1" id="KW-0813">Transport</keyword>
<evidence type="ECO:0000256" key="2">
    <source>
        <dbReference type="ARBA" id="ARBA00022485"/>
    </source>
</evidence>
<sequence>MTNDVSGITKLRRKLFSKVAELALNNNLRAEVNNLAQTVIPEEGLGYRCCVHKERAIVKDRIKSALGLEPNGEVSDLSAAVDQALELDDLTGPTVNVLDIACDRCPLDKYRVSDACRNCVDHSCMNACPQDAIVTVQNRAYIDQEKCIECGLCKQSCPYNAILEMTRPCESACGVDAIEANNDRQANIDPKHCVSCGACIESCPFGAITYKSQILQVAKMLKKEKTIAVLAPSFVGQFGPQVTPNQIKQGLTKLGFDKVHEVALGADIVAIEETKELLAKVPKEQEFLTTSCCPSFFTLLKQEFPQLIEKSSSTVSPMVAIAKVLKKESSDAKIVFVGPCIAKKDEGLAYNEVDAVLTFEELGAMFVGAGINLVQLAGDNKFKEASDAGRTFGRAGGLVKAVTGSATELEPKIEFEAIQAEGLEECTKTLRLAQAGQYQNYFIEGMGCTGGCVGGPAALMNSKFTTKQVNDFGSKAQINEAIENKQAQEMIDKLGSEEFHRQK</sequence>
<dbReference type="AlphaFoldDB" id="L0K4W2"/>
<dbReference type="PATRIC" id="fig|748449.3.peg.23"/>
<evidence type="ECO:0000256" key="4">
    <source>
        <dbReference type="ARBA" id="ARBA00022982"/>
    </source>
</evidence>
<evidence type="ECO:0000256" key="5">
    <source>
        <dbReference type="ARBA" id="ARBA00023004"/>
    </source>
</evidence>
<keyword evidence="4" id="KW-0249">Electron transport</keyword>
<name>L0K4W2_HALHC</name>
<dbReference type="Pfam" id="PF00037">
    <property type="entry name" value="Fer4"/>
    <property type="match status" value="2"/>
</dbReference>
<dbReference type="SUPFAM" id="SSF53920">
    <property type="entry name" value="Fe-only hydrogenase"/>
    <property type="match status" value="1"/>
</dbReference>
<dbReference type="Proteomes" id="UP000010880">
    <property type="component" value="Chromosome"/>
</dbReference>
<evidence type="ECO:0000259" key="7">
    <source>
        <dbReference type="PROSITE" id="PS51379"/>
    </source>
</evidence>
<evidence type="ECO:0000313" key="8">
    <source>
        <dbReference type="EMBL" id="AGB40061.1"/>
    </source>
</evidence>
<dbReference type="PANTHER" id="PTHR42859:SF10">
    <property type="entry name" value="DIMETHYLSULFOXIDE REDUCTASE CHAIN B"/>
    <property type="match status" value="1"/>
</dbReference>
<keyword evidence="9" id="KW-1185">Reference proteome</keyword>
<dbReference type="PROSITE" id="PS51379">
    <property type="entry name" value="4FE4S_FER_2"/>
    <property type="match status" value="2"/>
</dbReference>
<dbReference type="STRING" id="748449.Halha_0035"/>
<organism evidence="8 9">
    <name type="scientific">Halobacteroides halobius (strain ATCC 35273 / DSM 5150 / MD-1)</name>
    <dbReference type="NCBI Taxonomy" id="748449"/>
    <lineage>
        <taxon>Bacteria</taxon>
        <taxon>Bacillati</taxon>
        <taxon>Bacillota</taxon>
        <taxon>Clostridia</taxon>
        <taxon>Halanaerobiales</taxon>
        <taxon>Halobacteroidaceae</taxon>
        <taxon>Halobacteroides</taxon>
    </lineage>
</organism>